<name>A0A146JX33_9EUKA</name>
<evidence type="ECO:0000256" key="1">
    <source>
        <dbReference type="SAM" id="Coils"/>
    </source>
</evidence>
<organism evidence="2">
    <name type="scientific">Trepomonas sp. PC1</name>
    <dbReference type="NCBI Taxonomy" id="1076344"/>
    <lineage>
        <taxon>Eukaryota</taxon>
        <taxon>Metamonada</taxon>
        <taxon>Diplomonadida</taxon>
        <taxon>Hexamitidae</taxon>
        <taxon>Hexamitinae</taxon>
        <taxon>Trepomonas</taxon>
    </lineage>
</organism>
<accession>A0A146JX33</accession>
<proteinExistence type="predicted"/>
<feature type="non-terminal residue" evidence="2">
    <location>
        <position position="1"/>
    </location>
</feature>
<keyword evidence="1" id="KW-0175">Coiled coil</keyword>
<evidence type="ECO:0000313" key="2">
    <source>
        <dbReference type="EMBL" id="JAP89203.1"/>
    </source>
</evidence>
<protein>
    <submittedName>
        <fullName evidence="2">Uncharacterized protein</fullName>
    </submittedName>
</protein>
<dbReference type="AlphaFoldDB" id="A0A146JX33"/>
<feature type="coiled-coil region" evidence="1">
    <location>
        <begin position="297"/>
        <end position="338"/>
    </location>
</feature>
<dbReference type="EMBL" id="GDID01007403">
    <property type="protein sequence ID" value="JAP89203.1"/>
    <property type="molecule type" value="Transcribed_RNA"/>
</dbReference>
<reference evidence="2" key="1">
    <citation type="submission" date="2015-07" db="EMBL/GenBank/DDBJ databases">
        <title>Adaptation to a free-living lifestyle via gene acquisitions in the diplomonad Trepomonas sp. PC1.</title>
        <authorList>
            <person name="Xu F."/>
            <person name="Jerlstrom-Hultqvist J."/>
            <person name="Kolisko M."/>
            <person name="Simpson A.G.B."/>
            <person name="Roger A.J."/>
            <person name="Svard S.G."/>
            <person name="Andersson J.O."/>
        </authorList>
    </citation>
    <scope>NUCLEOTIDE SEQUENCE</scope>
    <source>
        <strain evidence="2">PC1</strain>
    </source>
</reference>
<gene>
    <name evidence="2" type="ORF">TPC1_31302</name>
</gene>
<sequence>AKQMKAVEEPQSQIVFRCNFYEDYSFQFKDNAFQICLRGQEIYSEPFTFKKKMMSTTHFIQPFLLDECYHFVIENLVYKLTESGFHIEAVIPDLNTYNQLFAYCSFVFENQLYVNNRQQTFKLVNGQFELINTNCHTAHFFYQFCEQVHLQLAESNQRKQVMKMVTPEKWEKVWEYEGTWKMSFFAGGIMMVQNKESDPDKFQMFDTISGQQFQFDSCPELQRFSRSNASKNLQLIFDQLFPDESIFAKVQQSYQERLQTLRLFHQKQSNAAIFAFMMNRVEPDKIWQKEEIQAKALDYLMNQHQFVSEEFEKLERQKQELEQTQQLLKLNLEAESEMRQQLLWRMSSASLDLQ</sequence>